<name>A0A840L101_9BURK</name>
<keyword evidence="2" id="KW-0812">Transmembrane</keyword>
<evidence type="ECO:0000256" key="1">
    <source>
        <dbReference type="SAM" id="MobiDB-lite"/>
    </source>
</evidence>
<dbReference type="AlphaFoldDB" id="A0A840L101"/>
<dbReference type="Proteomes" id="UP000562027">
    <property type="component" value="Unassembled WGS sequence"/>
</dbReference>
<dbReference type="PANTHER" id="PTHR34475">
    <property type="match status" value="1"/>
</dbReference>
<dbReference type="Pfam" id="PF13464">
    <property type="entry name" value="RodZ_C"/>
    <property type="match status" value="1"/>
</dbReference>
<protein>
    <submittedName>
        <fullName evidence="4">Cytoskeleton protein RodZ</fullName>
    </submittedName>
</protein>
<dbReference type="InterPro" id="IPR050400">
    <property type="entry name" value="Bact_Cytoskel_RodZ"/>
</dbReference>
<dbReference type="CDD" id="cd00093">
    <property type="entry name" value="HTH_XRE"/>
    <property type="match status" value="1"/>
</dbReference>
<feature type="transmembrane region" description="Helical" evidence="2">
    <location>
        <begin position="134"/>
        <end position="158"/>
    </location>
</feature>
<dbReference type="Pfam" id="PF13413">
    <property type="entry name" value="HTH_25"/>
    <property type="match status" value="1"/>
</dbReference>
<feature type="region of interest" description="Disordered" evidence="1">
    <location>
        <begin position="233"/>
        <end position="252"/>
    </location>
</feature>
<dbReference type="SMART" id="SM00530">
    <property type="entry name" value="HTH_XRE"/>
    <property type="match status" value="1"/>
</dbReference>
<accession>A0A840L101</accession>
<evidence type="ECO:0000313" key="5">
    <source>
        <dbReference type="Proteomes" id="UP000562027"/>
    </source>
</evidence>
<dbReference type="InterPro" id="IPR010982">
    <property type="entry name" value="Lambda_DNA-bd_dom_sf"/>
</dbReference>
<dbReference type="PANTHER" id="PTHR34475:SF1">
    <property type="entry name" value="CYTOSKELETON PROTEIN RODZ"/>
    <property type="match status" value="1"/>
</dbReference>
<keyword evidence="2" id="KW-0472">Membrane</keyword>
<dbReference type="Gene3D" id="1.10.260.40">
    <property type="entry name" value="lambda repressor-like DNA-binding domains"/>
    <property type="match status" value="1"/>
</dbReference>
<dbReference type="InterPro" id="IPR001387">
    <property type="entry name" value="Cro/C1-type_HTH"/>
</dbReference>
<sequence length="336" mass="34044">MSTSLSEPNAPAAEALSAAATAGEGRPQAGGAATSAGALLREARQKKGLHIAALAVMLKVPQAKLEALEADRWQDLPDMTFARALAKTVCRALKLDAEGVLRLLPASKDPELNVSRGLNQPYRDRGGLGEGFSLAWLSSPVALGVLALLAAAGALFLLPADLLQKLSTPSTVADNTPVLLSPAPEVSAASAASGALAAVPEALSASASAQAMAVNARLGPLVPAAASAAPAPAPLASAPAAKPAAPAASSVPPAKVEGQAQLRVKITDESWVEVVDARGQVLLSKLLRPGDEQHLQGLPPLKIRVGNVAGTELSLRGAVVDLKALSRDNVARIELN</sequence>
<feature type="compositionally biased region" description="Low complexity" evidence="1">
    <location>
        <begin position="1"/>
        <end position="22"/>
    </location>
</feature>
<dbReference type="InterPro" id="IPR025194">
    <property type="entry name" value="RodZ-like_C"/>
</dbReference>
<dbReference type="EMBL" id="JACHLP010000001">
    <property type="protein sequence ID" value="MBB4842114.1"/>
    <property type="molecule type" value="Genomic_DNA"/>
</dbReference>
<dbReference type="RefSeq" id="WP_184296035.1">
    <property type="nucleotide sequence ID" value="NZ_JACHLP010000001.1"/>
</dbReference>
<evidence type="ECO:0000313" key="4">
    <source>
        <dbReference type="EMBL" id="MBB4842114.1"/>
    </source>
</evidence>
<feature type="region of interest" description="Disordered" evidence="1">
    <location>
        <begin position="1"/>
        <end position="33"/>
    </location>
</feature>
<reference evidence="4 5" key="1">
    <citation type="submission" date="2020-08" db="EMBL/GenBank/DDBJ databases">
        <title>Functional genomics of gut bacteria from endangered species of beetles.</title>
        <authorList>
            <person name="Carlos-Shanley C."/>
        </authorList>
    </citation>
    <scope>NUCLEOTIDE SEQUENCE [LARGE SCALE GENOMIC DNA]</scope>
    <source>
        <strain evidence="4 5">S00239</strain>
    </source>
</reference>
<feature type="domain" description="HTH cro/C1-type" evidence="3">
    <location>
        <begin position="39"/>
        <end position="95"/>
    </location>
</feature>
<comment type="caution">
    <text evidence="4">The sequence shown here is derived from an EMBL/GenBank/DDBJ whole genome shotgun (WGS) entry which is preliminary data.</text>
</comment>
<dbReference type="GO" id="GO:0003677">
    <property type="term" value="F:DNA binding"/>
    <property type="evidence" value="ECO:0007669"/>
    <property type="project" value="InterPro"/>
</dbReference>
<keyword evidence="5" id="KW-1185">Reference proteome</keyword>
<organism evidence="4 5">
    <name type="scientific">Roseateles oligotrophus</name>
    <dbReference type="NCBI Taxonomy" id="1769250"/>
    <lineage>
        <taxon>Bacteria</taxon>
        <taxon>Pseudomonadati</taxon>
        <taxon>Pseudomonadota</taxon>
        <taxon>Betaproteobacteria</taxon>
        <taxon>Burkholderiales</taxon>
        <taxon>Sphaerotilaceae</taxon>
        <taxon>Roseateles</taxon>
    </lineage>
</organism>
<proteinExistence type="predicted"/>
<keyword evidence="2" id="KW-1133">Transmembrane helix</keyword>
<evidence type="ECO:0000256" key="2">
    <source>
        <dbReference type="SAM" id="Phobius"/>
    </source>
</evidence>
<evidence type="ECO:0000259" key="3">
    <source>
        <dbReference type="SMART" id="SM00530"/>
    </source>
</evidence>
<gene>
    <name evidence="4" type="ORF">HNP55_000609</name>
</gene>